<dbReference type="InParanoid" id="A0A7J8DQ36"/>
<comment type="caution">
    <text evidence="2">The sequence shown here is derived from an EMBL/GenBank/DDBJ whole genome shotgun (WGS) entry which is preliminary data.</text>
</comment>
<keyword evidence="3" id="KW-1185">Reference proteome</keyword>
<evidence type="ECO:0000313" key="2">
    <source>
        <dbReference type="EMBL" id="KAF6425231.1"/>
    </source>
</evidence>
<accession>A0A7J8DQ36</accession>
<gene>
    <name evidence="2" type="ORF">HJG59_009274</name>
</gene>
<dbReference type="EMBL" id="JACASF010000017">
    <property type="protein sequence ID" value="KAF6425231.1"/>
    <property type="molecule type" value="Genomic_DNA"/>
</dbReference>
<organism evidence="2 3">
    <name type="scientific">Molossus molossus</name>
    <name type="common">Pallas' mastiff bat</name>
    <name type="synonym">Vespertilio molossus</name>
    <dbReference type="NCBI Taxonomy" id="27622"/>
    <lineage>
        <taxon>Eukaryota</taxon>
        <taxon>Metazoa</taxon>
        <taxon>Chordata</taxon>
        <taxon>Craniata</taxon>
        <taxon>Vertebrata</taxon>
        <taxon>Euteleostomi</taxon>
        <taxon>Mammalia</taxon>
        <taxon>Eutheria</taxon>
        <taxon>Laurasiatheria</taxon>
        <taxon>Chiroptera</taxon>
        <taxon>Yangochiroptera</taxon>
        <taxon>Molossidae</taxon>
        <taxon>Molossus</taxon>
    </lineage>
</organism>
<evidence type="ECO:0000313" key="3">
    <source>
        <dbReference type="Proteomes" id="UP000550707"/>
    </source>
</evidence>
<name>A0A7J8DQ36_MOLMO</name>
<feature type="region of interest" description="Disordered" evidence="1">
    <location>
        <begin position="1"/>
        <end position="32"/>
    </location>
</feature>
<protein>
    <submittedName>
        <fullName evidence="2">Uncharacterized protein</fullName>
    </submittedName>
</protein>
<dbReference type="AlphaFoldDB" id="A0A7J8DQ36"/>
<dbReference type="Proteomes" id="UP000550707">
    <property type="component" value="Unassembled WGS sequence"/>
</dbReference>
<reference evidence="2 3" key="1">
    <citation type="journal article" date="2020" name="Nature">
        <title>Six reference-quality genomes reveal evolution of bat adaptations.</title>
        <authorList>
            <person name="Jebb D."/>
            <person name="Huang Z."/>
            <person name="Pippel M."/>
            <person name="Hughes G.M."/>
            <person name="Lavrichenko K."/>
            <person name="Devanna P."/>
            <person name="Winkler S."/>
            <person name="Jermiin L.S."/>
            <person name="Skirmuntt E.C."/>
            <person name="Katzourakis A."/>
            <person name="Burkitt-Gray L."/>
            <person name="Ray D.A."/>
            <person name="Sullivan K.A.M."/>
            <person name="Roscito J.G."/>
            <person name="Kirilenko B.M."/>
            <person name="Davalos L.M."/>
            <person name="Corthals A.P."/>
            <person name="Power M.L."/>
            <person name="Jones G."/>
            <person name="Ransome R.D."/>
            <person name="Dechmann D.K.N."/>
            <person name="Locatelli A.G."/>
            <person name="Puechmaille S.J."/>
            <person name="Fedrigo O."/>
            <person name="Jarvis E.D."/>
            <person name="Hiller M."/>
            <person name="Vernes S.C."/>
            <person name="Myers E.W."/>
            <person name="Teeling E.C."/>
        </authorList>
    </citation>
    <scope>NUCLEOTIDE SEQUENCE [LARGE SCALE GENOMIC DNA]</scope>
    <source>
        <strain evidence="2">MMolMol1</strain>
        <tissue evidence="2">Muscle</tissue>
    </source>
</reference>
<sequence>MSLRNTARGQVTRAAHQRCQGQDGAVRRPGLGAGHPALRPELLGLGGEGFLRLLVHEFHFLQPHFPHCSAGWRLFPGSHKSSPVPLSYCPFQTIRAEFLFLCYLLLKSKFLKPLPPFLPGFPQGQA</sequence>
<proteinExistence type="predicted"/>
<evidence type="ECO:0000256" key="1">
    <source>
        <dbReference type="SAM" id="MobiDB-lite"/>
    </source>
</evidence>